<dbReference type="Pfam" id="PF04082">
    <property type="entry name" value="Fungal_trans"/>
    <property type="match status" value="1"/>
</dbReference>
<evidence type="ECO:0000259" key="3">
    <source>
        <dbReference type="SMART" id="SM00906"/>
    </source>
</evidence>
<feature type="domain" description="Xylanolytic transcriptional activator regulatory" evidence="3">
    <location>
        <begin position="235"/>
        <end position="311"/>
    </location>
</feature>
<dbReference type="InterPro" id="IPR050987">
    <property type="entry name" value="AtrR-like"/>
</dbReference>
<feature type="region of interest" description="Disordered" evidence="2">
    <location>
        <begin position="306"/>
        <end position="340"/>
    </location>
</feature>
<accession>A0AAX4KR81</accession>
<keyword evidence="1" id="KW-0539">Nucleus</keyword>
<feature type="compositionally biased region" description="Pro residues" evidence="2">
    <location>
        <begin position="324"/>
        <end position="338"/>
    </location>
</feature>
<dbReference type="PANTHER" id="PTHR46910">
    <property type="entry name" value="TRANSCRIPTION FACTOR PDR1"/>
    <property type="match status" value="1"/>
</dbReference>
<dbReference type="EMBL" id="CP144089">
    <property type="protein sequence ID" value="WWD08208.1"/>
    <property type="molecule type" value="Genomic_DNA"/>
</dbReference>
<feature type="compositionally biased region" description="Basic and acidic residues" evidence="2">
    <location>
        <begin position="308"/>
        <end position="320"/>
    </location>
</feature>
<evidence type="ECO:0000256" key="1">
    <source>
        <dbReference type="ARBA" id="ARBA00023242"/>
    </source>
</evidence>
<dbReference type="GO" id="GO:0008270">
    <property type="term" value="F:zinc ion binding"/>
    <property type="evidence" value="ECO:0007669"/>
    <property type="project" value="InterPro"/>
</dbReference>
<dbReference type="GeneID" id="91105120"/>
<protein>
    <recommendedName>
        <fullName evidence="3">Xylanolytic transcriptional activator regulatory domain-containing protein</fullName>
    </recommendedName>
</protein>
<dbReference type="AlphaFoldDB" id="A0AAX4KR81"/>
<organism evidence="4 5">
    <name type="scientific">Kwoniella europaea PYCC6329</name>
    <dbReference type="NCBI Taxonomy" id="1423913"/>
    <lineage>
        <taxon>Eukaryota</taxon>
        <taxon>Fungi</taxon>
        <taxon>Dikarya</taxon>
        <taxon>Basidiomycota</taxon>
        <taxon>Agaricomycotina</taxon>
        <taxon>Tremellomycetes</taxon>
        <taxon>Tremellales</taxon>
        <taxon>Cryptococcaceae</taxon>
        <taxon>Kwoniella</taxon>
    </lineage>
</organism>
<evidence type="ECO:0000313" key="5">
    <source>
        <dbReference type="Proteomes" id="UP001358614"/>
    </source>
</evidence>
<gene>
    <name evidence="4" type="ORF">V865_006319</name>
</gene>
<dbReference type="RefSeq" id="XP_066086175.1">
    <property type="nucleotide sequence ID" value="XM_066230078.1"/>
</dbReference>
<proteinExistence type="predicted"/>
<name>A0AAX4KR81_9TREE</name>
<dbReference type="GO" id="GO:0003677">
    <property type="term" value="F:DNA binding"/>
    <property type="evidence" value="ECO:0007669"/>
    <property type="project" value="InterPro"/>
</dbReference>
<dbReference type="GO" id="GO:0003700">
    <property type="term" value="F:DNA-binding transcription factor activity"/>
    <property type="evidence" value="ECO:0007669"/>
    <property type="project" value="InterPro"/>
</dbReference>
<dbReference type="Proteomes" id="UP001358614">
    <property type="component" value="Chromosome 1"/>
</dbReference>
<reference evidence="4 5" key="1">
    <citation type="submission" date="2024-01" db="EMBL/GenBank/DDBJ databases">
        <title>Comparative genomics of Cryptococcus and Kwoniella reveals pathogenesis evolution and contrasting modes of karyotype evolution via chromosome fusion or intercentromeric recombination.</title>
        <authorList>
            <person name="Coelho M.A."/>
            <person name="David-Palma M."/>
            <person name="Shea T."/>
            <person name="Bowers K."/>
            <person name="McGinley-Smith S."/>
            <person name="Mohammad A.W."/>
            <person name="Gnirke A."/>
            <person name="Yurkov A.M."/>
            <person name="Nowrousian M."/>
            <person name="Sun S."/>
            <person name="Cuomo C.A."/>
            <person name="Heitman J."/>
        </authorList>
    </citation>
    <scope>NUCLEOTIDE SEQUENCE [LARGE SCALE GENOMIC DNA]</scope>
    <source>
        <strain evidence="4 5">PYCC6329</strain>
    </source>
</reference>
<keyword evidence="5" id="KW-1185">Reference proteome</keyword>
<dbReference type="SMART" id="SM00906">
    <property type="entry name" value="Fungal_trans"/>
    <property type="match status" value="1"/>
</dbReference>
<dbReference type="KEGG" id="ker:91105120"/>
<dbReference type="CDD" id="cd12148">
    <property type="entry name" value="fungal_TF_MHR"/>
    <property type="match status" value="1"/>
</dbReference>
<sequence>METSTHERGRFYIGPNGFPRFAGSASGVYLADTVRSDLISKDHPTPDPGIEDAFIHRNHDEPRSDETALYEIYLLRSKDMLEEELLRTRLNRYFALWHPLFPFLDGAYLLQCFNNSVKLAEIHKMVQSSDPDSRDNGITYDQISAFEGLTPEQSLALTTIFLAIFTIGGLGLDETESNVNSASKIPTIHSTSQATMLGHLVVGACQNSRINDLFGIQALLAMELLFYVKRTYRPAMHLSGVITKLAYEAGLHRCPERYATTFTEATGRDLRKRVFYSLYVLDRLLSADFGIPLMLNDSDIDTCIPGGSEKHTLSEVDPPKPKRSAPPPFEPAASPPNPSIILTDDHRVRGTKRKFPGEDTGEVISPDNASCMSTQSNTLPSVTYQPILEVAAIQAKTRLLPAYSISIMARMIGQAMEQFNKSVSHRIIDGNEVLHLRSSLDAWWNDIGLDCEADTEKPKTPLDPRRQMSTLFTCLYHSQIVNLNRPALSLPPSQIQHDHALQAAIGSVRIICSTLSNSFFKNNDSLYWPGYVDMVFLGSLILVYGARRERARNGSAAWLIRDLRRALRILEHFAKRWPKLDKFSRVVRALIEREDPAHIGNQTTSASIIPSVNENQAMPITEEPTFDFADCFHFDFDTFALEPESIWAYHVSMPPSPVL</sequence>
<dbReference type="PANTHER" id="PTHR46910:SF9">
    <property type="entry name" value="MISCELLANEOUS ZN(II)2CYS6 TRANSCRIPTION FACTOR (EUROFUNG)"/>
    <property type="match status" value="1"/>
</dbReference>
<evidence type="ECO:0000256" key="2">
    <source>
        <dbReference type="SAM" id="MobiDB-lite"/>
    </source>
</evidence>
<dbReference type="InterPro" id="IPR007219">
    <property type="entry name" value="XnlR_reg_dom"/>
</dbReference>
<evidence type="ECO:0000313" key="4">
    <source>
        <dbReference type="EMBL" id="WWD08208.1"/>
    </source>
</evidence>
<dbReference type="GO" id="GO:0006351">
    <property type="term" value="P:DNA-templated transcription"/>
    <property type="evidence" value="ECO:0007669"/>
    <property type="project" value="InterPro"/>
</dbReference>